<keyword evidence="2" id="KW-1185">Reference proteome</keyword>
<gene>
    <name evidence="1" type="ORF">VXJ25_08110</name>
</gene>
<dbReference type="RefSeq" id="WP_330958706.1">
    <property type="nucleotide sequence ID" value="NZ_JAZGJQ010000010.1"/>
</dbReference>
<name>A0ABU7RBF6_9ACTN</name>
<accession>A0ABU7RBF6</accession>
<dbReference type="EMBL" id="JAZGJQ010000010">
    <property type="protein sequence ID" value="MEE6147941.1"/>
    <property type="molecule type" value="Genomic_DNA"/>
</dbReference>
<comment type="caution">
    <text evidence="1">The sequence shown here is derived from an EMBL/GenBank/DDBJ whole genome shotgun (WGS) entry which is preliminary data.</text>
</comment>
<evidence type="ECO:0000313" key="2">
    <source>
        <dbReference type="Proteomes" id="UP001332931"/>
    </source>
</evidence>
<dbReference type="Proteomes" id="UP001332931">
    <property type="component" value="Unassembled WGS sequence"/>
</dbReference>
<organism evidence="1 2">
    <name type="scientific">Olsenella absiana</name>
    <dbReference type="NCBI Taxonomy" id="3115222"/>
    <lineage>
        <taxon>Bacteria</taxon>
        <taxon>Bacillati</taxon>
        <taxon>Actinomycetota</taxon>
        <taxon>Coriobacteriia</taxon>
        <taxon>Coriobacteriales</taxon>
        <taxon>Atopobiaceae</taxon>
        <taxon>Olsenella</taxon>
    </lineage>
</organism>
<evidence type="ECO:0000313" key="1">
    <source>
        <dbReference type="EMBL" id="MEE6147941.1"/>
    </source>
</evidence>
<reference evidence="1 2" key="1">
    <citation type="submission" date="2024-01" db="EMBL/GenBank/DDBJ databases">
        <title>Description of Olsenella sp. nov., isolated from pig feces.</title>
        <authorList>
            <person name="Chang Y.-H."/>
        </authorList>
    </citation>
    <scope>NUCLEOTIDE SEQUENCE [LARGE SCALE GENOMIC DNA]</scope>
    <source>
        <strain evidence="1 2">YH-ols2223</strain>
    </source>
</reference>
<proteinExistence type="predicted"/>
<sequence>MFVTMGRNHLPSSLTIPTVSNARQARVAIAQACLEKDLADRLWSRVVVRKMLNQADALEALGVEGAMVVRSFASQVEVGNPPIGRELRRTAVASRCMRELRKGIPTTGSICVFCTTERQYERVAYLAGGRGAQEDLVGVRSMVDL</sequence>
<protein>
    <submittedName>
        <fullName evidence="1">Uncharacterized protein</fullName>
    </submittedName>
</protein>